<dbReference type="GeneID" id="1476779"/>
<dbReference type="GO" id="GO:0005829">
    <property type="term" value="C:cytosol"/>
    <property type="evidence" value="ECO:0007669"/>
    <property type="project" value="TreeGrafter"/>
</dbReference>
<evidence type="ECO:0000256" key="2">
    <source>
        <dbReference type="ARBA" id="ARBA00011948"/>
    </source>
</evidence>
<gene>
    <name evidence="8 12" type="primary">trpD</name>
    <name evidence="12" type="ORF">HA336_02545</name>
</gene>
<feature type="binding site" evidence="8">
    <location>
        <position position="226"/>
    </location>
    <ligand>
        <name>Mg(2+)</name>
        <dbReference type="ChEBI" id="CHEBI:18420"/>
        <label>1</label>
    </ligand>
</feature>
<dbReference type="RefSeq" id="WP_011019048.1">
    <property type="nucleotide sequence ID" value="NZ_DUJS01000002.1"/>
</dbReference>
<feature type="binding site" evidence="8">
    <location>
        <position position="225"/>
    </location>
    <ligand>
        <name>Mg(2+)</name>
        <dbReference type="ChEBI" id="CHEBI:18420"/>
        <label>2</label>
    </ligand>
</feature>
<dbReference type="EMBL" id="DUJS01000002">
    <property type="protein sequence ID" value="HII70097.1"/>
    <property type="molecule type" value="Genomic_DNA"/>
</dbReference>
<dbReference type="InterPro" id="IPR035902">
    <property type="entry name" value="Nuc_phospho_transferase"/>
</dbReference>
<feature type="binding site" evidence="8">
    <location>
        <position position="164"/>
    </location>
    <ligand>
        <name>anthranilate</name>
        <dbReference type="ChEBI" id="CHEBI:16567"/>
        <label>2</label>
    </ligand>
</feature>
<dbReference type="EC" id="2.4.2.18" evidence="2 8"/>
<feature type="region of interest" description="Disordered" evidence="9">
    <location>
        <begin position="248"/>
        <end position="271"/>
    </location>
</feature>
<proteinExistence type="inferred from homology"/>
<dbReference type="InterPro" id="IPR036320">
    <property type="entry name" value="Glycosyl_Trfase_fam3_N_dom_sf"/>
</dbReference>
<comment type="catalytic activity">
    <reaction evidence="8">
        <text>N-(5-phospho-beta-D-ribosyl)anthranilate + diphosphate = 5-phospho-alpha-D-ribose 1-diphosphate + anthranilate</text>
        <dbReference type="Rhea" id="RHEA:11768"/>
        <dbReference type="ChEBI" id="CHEBI:16567"/>
        <dbReference type="ChEBI" id="CHEBI:18277"/>
        <dbReference type="ChEBI" id="CHEBI:33019"/>
        <dbReference type="ChEBI" id="CHEBI:58017"/>
        <dbReference type="EC" id="2.4.2.18"/>
    </reaction>
</comment>
<comment type="function">
    <text evidence="8">Catalyzes the transfer of the phosphoribosyl group of 5-phosphorylribose-1-pyrophosphate (PRPP) to anthranilate to yield N-(5'-phosphoribosyl)-anthranilate (PRA).</text>
</comment>
<sequence length="339" mass="36019">MSVLERIIRGSDLDREEARDLMCRIVGGELSDVEVAGILVALRCKGYTSEELVGFVDGMMEHAVKVDPDVERLVDTAGTGGDELDTFNASTLAGLTAAAAGVPVAKHGNRSVTSECGSADILEALGVNIEADPDTVKRCIEEVGFGFMFAPKFHPAMKNVMPVRRKLGIRTVFNVLGPLTNPARERVTGQVIGVYSENLLDLVAGALAELGVRRGLVVYGLDGVDELSVTCENEVVYVDDGEVTDRDTVAPEDVGLDRADPKDVAGADPETSAEEARKILGGELPVDHPKVQMTAFNAGAALYVGEAVDSLEKGIQRALDVLEEGRALEVLEKVVDLSS</sequence>
<protein>
    <recommendedName>
        <fullName evidence="2 8">Anthranilate phosphoribosyltransferase</fullName>
        <ecNumber evidence="2 8">2.4.2.18</ecNumber>
    </recommendedName>
</protein>
<comment type="caution">
    <text evidence="8">Lacks conserved residue(s) required for the propagation of feature annotation.</text>
</comment>
<dbReference type="Proteomes" id="UP000619545">
    <property type="component" value="Unassembled WGS sequence"/>
</dbReference>
<feature type="binding site" evidence="8">
    <location>
        <position position="78"/>
    </location>
    <ligand>
        <name>anthranilate</name>
        <dbReference type="ChEBI" id="CHEBI:16567"/>
        <label>1</label>
    </ligand>
</feature>
<organism evidence="12 13">
    <name type="scientific">Methanopyrus kandleri</name>
    <dbReference type="NCBI Taxonomy" id="2320"/>
    <lineage>
        <taxon>Archaea</taxon>
        <taxon>Methanobacteriati</taxon>
        <taxon>Methanobacteriota</taxon>
        <taxon>Methanomada group</taxon>
        <taxon>Methanopyri</taxon>
        <taxon>Methanopyrales</taxon>
        <taxon>Methanopyraceae</taxon>
        <taxon>Methanopyrus</taxon>
    </lineage>
</organism>
<dbReference type="InterPro" id="IPR000312">
    <property type="entry name" value="Glycosyl_Trfase_fam3"/>
</dbReference>
<evidence type="ECO:0000256" key="4">
    <source>
        <dbReference type="ARBA" id="ARBA00022676"/>
    </source>
</evidence>
<evidence type="ECO:0000259" key="10">
    <source>
        <dbReference type="Pfam" id="PF00591"/>
    </source>
</evidence>
<evidence type="ECO:0000256" key="9">
    <source>
        <dbReference type="SAM" id="MobiDB-lite"/>
    </source>
</evidence>
<dbReference type="PANTHER" id="PTHR43285:SF2">
    <property type="entry name" value="ANTHRANILATE PHOSPHORIBOSYLTRANSFERASE"/>
    <property type="match status" value="1"/>
</dbReference>
<feature type="domain" description="Glycosyl transferase family 3" evidence="10">
    <location>
        <begin position="72"/>
        <end position="328"/>
    </location>
</feature>
<dbReference type="Gene3D" id="3.40.1030.10">
    <property type="entry name" value="Nucleoside phosphorylase/phosphoribosyltransferase catalytic domain"/>
    <property type="match status" value="1"/>
</dbReference>
<dbReference type="Pfam" id="PF00591">
    <property type="entry name" value="Glycos_transf_3"/>
    <property type="match status" value="1"/>
</dbReference>
<comment type="caution">
    <text evidence="12">The sequence shown here is derived from an EMBL/GenBank/DDBJ whole genome shotgun (WGS) entry which is preliminary data.</text>
</comment>
<keyword evidence="7 8" id="KW-0057">Aromatic amino acid biosynthesis</keyword>
<keyword evidence="8" id="KW-0460">Magnesium</keyword>
<feature type="binding site" evidence="8">
    <location>
        <position position="118"/>
    </location>
    <ligand>
        <name>5-phospho-alpha-D-ribose 1-diphosphate</name>
        <dbReference type="ChEBI" id="CHEBI:58017"/>
    </ligand>
</feature>
<dbReference type="SMR" id="A0A832T658"/>
<evidence type="ECO:0000256" key="8">
    <source>
        <dbReference type="HAMAP-Rule" id="MF_00211"/>
    </source>
</evidence>
<name>A0A832T658_9EURY</name>
<dbReference type="GO" id="GO:0000287">
    <property type="term" value="F:magnesium ion binding"/>
    <property type="evidence" value="ECO:0007669"/>
    <property type="project" value="UniProtKB-UniRule"/>
</dbReference>
<reference evidence="12" key="1">
    <citation type="journal article" date="2020" name="bioRxiv">
        <title>A rank-normalized archaeal taxonomy based on genome phylogeny resolves widespread incomplete and uneven classifications.</title>
        <authorList>
            <person name="Rinke C."/>
            <person name="Chuvochina M."/>
            <person name="Mussig A.J."/>
            <person name="Chaumeil P.-A."/>
            <person name="Waite D.W."/>
            <person name="Whitman W.B."/>
            <person name="Parks D.H."/>
            <person name="Hugenholtz P."/>
        </authorList>
    </citation>
    <scope>NUCLEOTIDE SEQUENCE</scope>
    <source>
        <strain evidence="12">UBA8853</strain>
    </source>
</reference>
<dbReference type="SUPFAM" id="SSF47648">
    <property type="entry name" value="Nucleoside phosphorylase/phosphoribosyltransferase N-terminal domain"/>
    <property type="match status" value="1"/>
</dbReference>
<feature type="compositionally biased region" description="Basic and acidic residues" evidence="9">
    <location>
        <begin position="248"/>
        <end position="265"/>
    </location>
</feature>
<dbReference type="SUPFAM" id="SSF52418">
    <property type="entry name" value="Nucleoside phosphorylase/phosphoribosyltransferase catalytic domain"/>
    <property type="match status" value="1"/>
</dbReference>
<feature type="binding site" evidence="8">
    <location>
        <begin position="106"/>
        <end position="114"/>
    </location>
    <ligand>
        <name>5-phospho-alpha-D-ribose 1-diphosphate</name>
        <dbReference type="ChEBI" id="CHEBI:58017"/>
    </ligand>
</feature>
<feature type="binding site" evidence="8">
    <location>
        <position position="226"/>
    </location>
    <ligand>
        <name>Mg(2+)</name>
        <dbReference type="ChEBI" id="CHEBI:18420"/>
        <label>2</label>
    </ligand>
</feature>
<evidence type="ECO:0000259" key="11">
    <source>
        <dbReference type="Pfam" id="PF02885"/>
    </source>
</evidence>
<feature type="binding site" evidence="8">
    <location>
        <position position="109"/>
    </location>
    <ligand>
        <name>anthranilate</name>
        <dbReference type="ChEBI" id="CHEBI:16567"/>
        <label>1</label>
    </ligand>
</feature>
<accession>A0A832T658</accession>
<dbReference type="Gene3D" id="1.20.970.10">
    <property type="entry name" value="Transferase, Pyrimidine Nucleoside Phosphorylase, Chain C"/>
    <property type="match status" value="1"/>
</dbReference>
<comment type="subunit">
    <text evidence="8">Homodimer.</text>
</comment>
<dbReference type="FunFam" id="3.40.1030.10:FF:000002">
    <property type="entry name" value="Anthranilate phosphoribosyltransferase"/>
    <property type="match status" value="1"/>
</dbReference>
<dbReference type="NCBIfam" id="TIGR01245">
    <property type="entry name" value="trpD"/>
    <property type="match status" value="1"/>
</dbReference>
<evidence type="ECO:0000256" key="7">
    <source>
        <dbReference type="ARBA" id="ARBA00023141"/>
    </source>
</evidence>
<feature type="binding site" evidence="8">
    <location>
        <position position="86"/>
    </location>
    <ligand>
        <name>5-phospho-alpha-D-ribose 1-diphosphate</name>
        <dbReference type="ChEBI" id="CHEBI:58017"/>
    </ligand>
</feature>
<dbReference type="GO" id="GO:0000162">
    <property type="term" value="P:L-tryptophan biosynthetic process"/>
    <property type="evidence" value="ECO:0007669"/>
    <property type="project" value="UniProtKB-UniRule"/>
</dbReference>
<evidence type="ECO:0000313" key="12">
    <source>
        <dbReference type="EMBL" id="HII70097.1"/>
    </source>
</evidence>
<dbReference type="GO" id="GO:0004048">
    <property type="term" value="F:anthranilate phosphoribosyltransferase activity"/>
    <property type="evidence" value="ECO:0007669"/>
    <property type="project" value="UniProtKB-UniRule"/>
</dbReference>
<feature type="domain" description="Glycosyl transferase family 3 N-terminal" evidence="11">
    <location>
        <begin position="2"/>
        <end position="63"/>
    </location>
</feature>
<comment type="pathway">
    <text evidence="1 8">Amino-acid biosynthesis; L-tryptophan biosynthesis; L-tryptophan from chorismate: step 2/5.</text>
</comment>
<dbReference type="Pfam" id="PF02885">
    <property type="entry name" value="Glycos_trans_3N"/>
    <property type="match status" value="1"/>
</dbReference>
<comment type="similarity">
    <text evidence="8">Belongs to the anthranilate phosphoribosyltransferase family.</text>
</comment>
<feature type="binding site" evidence="8">
    <location>
        <begin position="88"/>
        <end position="91"/>
    </location>
    <ligand>
        <name>5-phospho-alpha-D-ribose 1-diphosphate</name>
        <dbReference type="ChEBI" id="CHEBI:58017"/>
    </ligand>
</feature>
<keyword evidence="5 8" id="KW-0808">Transferase</keyword>
<dbReference type="HAMAP" id="MF_00211">
    <property type="entry name" value="TrpD"/>
    <property type="match status" value="1"/>
</dbReference>
<evidence type="ECO:0000313" key="13">
    <source>
        <dbReference type="Proteomes" id="UP000619545"/>
    </source>
</evidence>
<keyword evidence="3 8" id="KW-0028">Amino-acid biosynthesis</keyword>
<dbReference type="OMA" id="GPMTNPA"/>
<dbReference type="PANTHER" id="PTHR43285">
    <property type="entry name" value="ANTHRANILATE PHOSPHORIBOSYLTRANSFERASE"/>
    <property type="match status" value="1"/>
</dbReference>
<dbReference type="UniPathway" id="UPA00035">
    <property type="reaction ID" value="UER00041"/>
</dbReference>
<evidence type="ECO:0000256" key="3">
    <source>
        <dbReference type="ARBA" id="ARBA00022605"/>
    </source>
</evidence>
<keyword evidence="8" id="KW-0479">Metal-binding</keyword>
<evidence type="ECO:0000256" key="1">
    <source>
        <dbReference type="ARBA" id="ARBA00004907"/>
    </source>
</evidence>
<comment type="cofactor">
    <cofactor evidence="8">
        <name>Mg(2+)</name>
        <dbReference type="ChEBI" id="CHEBI:18420"/>
    </cofactor>
    <text evidence="8">Binds 2 magnesium ions per monomer.</text>
</comment>
<feature type="binding site" evidence="8">
    <location>
        <position position="78"/>
    </location>
    <ligand>
        <name>5-phospho-alpha-D-ribose 1-diphosphate</name>
        <dbReference type="ChEBI" id="CHEBI:58017"/>
    </ligand>
</feature>
<feature type="binding site" evidence="8">
    <location>
        <position position="90"/>
    </location>
    <ligand>
        <name>Mg(2+)</name>
        <dbReference type="ChEBI" id="CHEBI:18420"/>
        <label>1</label>
    </ligand>
</feature>
<keyword evidence="4 8" id="KW-0328">Glycosyltransferase</keyword>
<dbReference type="InterPro" id="IPR017459">
    <property type="entry name" value="Glycosyl_Trfase_fam3_N_dom"/>
</dbReference>
<dbReference type="InterPro" id="IPR005940">
    <property type="entry name" value="Anthranilate_Pribosyl_Tfrase"/>
</dbReference>
<dbReference type="AlphaFoldDB" id="A0A832T658"/>
<feature type="binding site" evidence="8">
    <location>
        <begin position="81"/>
        <end position="82"/>
    </location>
    <ligand>
        <name>5-phospho-alpha-D-ribose 1-diphosphate</name>
        <dbReference type="ChEBI" id="CHEBI:58017"/>
    </ligand>
</feature>
<evidence type="ECO:0000256" key="5">
    <source>
        <dbReference type="ARBA" id="ARBA00022679"/>
    </source>
</evidence>
<evidence type="ECO:0000256" key="6">
    <source>
        <dbReference type="ARBA" id="ARBA00022822"/>
    </source>
</evidence>
<keyword evidence="6 8" id="KW-0822">Tryptophan biosynthesis</keyword>